<name>A0A8H7TTC1_BIOOC</name>
<dbReference type="AlphaFoldDB" id="A0A8H7TTC1"/>
<feature type="compositionally biased region" description="Polar residues" evidence="1">
    <location>
        <begin position="50"/>
        <end position="63"/>
    </location>
</feature>
<evidence type="ECO:0000313" key="2">
    <source>
        <dbReference type="EMBL" id="KAF9756077.1"/>
    </source>
</evidence>
<protein>
    <submittedName>
        <fullName evidence="2">Uncharacterized protein</fullName>
    </submittedName>
</protein>
<feature type="region of interest" description="Disordered" evidence="1">
    <location>
        <begin position="44"/>
        <end position="63"/>
    </location>
</feature>
<comment type="caution">
    <text evidence="2">The sequence shown here is derived from an EMBL/GenBank/DDBJ whole genome shotgun (WGS) entry which is preliminary data.</text>
</comment>
<dbReference type="Proteomes" id="UP000616885">
    <property type="component" value="Unassembled WGS sequence"/>
</dbReference>
<gene>
    <name evidence="2" type="ORF">IM811_011518</name>
</gene>
<organism evidence="2 3">
    <name type="scientific">Bionectria ochroleuca</name>
    <name type="common">Gliocladium roseum</name>
    <dbReference type="NCBI Taxonomy" id="29856"/>
    <lineage>
        <taxon>Eukaryota</taxon>
        <taxon>Fungi</taxon>
        <taxon>Dikarya</taxon>
        <taxon>Ascomycota</taxon>
        <taxon>Pezizomycotina</taxon>
        <taxon>Sordariomycetes</taxon>
        <taxon>Hypocreomycetidae</taxon>
        <taxon>Hypocreales</taxon>
        <taxon>Bionectriaceae</taxon>
        <taxon>Clonostachys</taxon>
    </lineage>
</organism>
<proteinExistence type="predicted"/>
<evidence type="ECO:0000256" key="1">
    <source>
        <dbReference type="SAM" id="MobiDB-lite"/>
    </source>
</evidence>
<accession>A0A8H7TTC1</accession>
<sequence>MRYTMVENKVPPILTKSKVEGGIATAQDGIITLTQPKQRTLELERGPENELQTPPCTSKTGCSKVPTNGTRDICVDSGPTKIRRSERIAESTMRRCEKNIRVEKTYNRKPRRGRVLQKDMADGWPAMKIIATTVDDKTQKEMCLILWEPSWTTKDNVSQGLVEAFQKRPKERLISRLSPETQRHFRAFYNALQSSENNKQEISQLLAYLQDIFDC</sequence>
<evidence type="ECO:0000313" key="3">
    <source>
        <dbReference type="Proteomes" id="UP000616885"/>
    </source>
</evidence>
<dbReference type="EMBL" id="JADCTT010000003">
    <property type="protein sequence ID" value="KAF9756077.1"/>
    <property type="molecule type" value="Genomic_DNA"/>
</dbReference>
<reference evidence="2" key="1">
    <citation type="submission" date="2020-10" db="EMBL/GenBank/DDBJ databases">
        <title>High-Quality Genome Resource of Clonostachys rosea strain S41 by Oxford Nanopore Long-Read Sequencing.</title>
        <authorList>
            <person name="Wang H."/>
        </authorList>
    </citation>
    <scope>NUCLEOTIDE SEQUENCE</scope>
    <source>
        <strain evidence="2">S41</strain>
    </source>
</reference>